<dbReference type="Proteomes" id="UP000649617">
    <property type="component" value="Unassembled WGS sequence"/>
</dbReference>
<keyword evidence="2" id="KW-1185">Reference proteome</keyword>
<dbReference type="EMBL" id="CAJNIZ010011113">
    <property type="protein sequence ID" value="CAE7314073.1"/>
    <property type="molecule type" value="Genomic_DNA"/>
</dbReference>
<dbReference type="Pfam" id="PF05265">
    <property type="entry name" value="DUF723"/>
    <property type="match status" value="1"/>
</dbReference>
<accession>A0A812NFE8</accession>
<evidence type="ECO:0000313" key="2">
    <source>
        <dbReference type="Proteomes" id="UP000649617"/>
    </source>
</evidence>
<sequence>MGCRLCGLKNAGQYHKKTTESFTKAAKQIHGDRYDYSLVDYKDAKTPIEIACPLHGPFQQTPDLHLNRKSGCPACSYEERGKMSAMQTADFVDKARKKHGDRYDYSLAQYKNTETPATFKGAVALCADTFLPAIEVHGDLYDYSKVKYVGAREHVTIICPIDGEFTQQAGSHLAGTGCPKCSRRAQGAPRNLVRALRGEFDAEKQSFAYIIEFKLPISDSPLYKVGSGSGNRVATVKNSIRKIGGSDIAVWKQEFGTTGEAIVFEHLAQEQVCGRQYVVLPEFKFPGYSEVFAAKPQLEQVDRHPTMIKFRSGERWNPRSIET</sequence>
<protein>
    <submittedName>
        <fullName evidence="1">Uncharacterized protein</fullName>
    </submittedName>
</protein>
<organism evidence="1 2">
    <name type="scientific">Symbiodinium pilosum</name>
    <name type="common">Dinoflagellate</name>
    <dbReference type="NCBI Taxonomy" id="2952"/>
    <lineage>
        <taxon>Eukaryota</taxon>
        <taxon>Sar</taxon>
        <taxon>Alveolata</taxon>
        <taxon>Dinophyceae</taxon>
        <taxon>Suessiales</taxon>
        <taxon>Symbiodiniaceae</taxon>
        <taxon>Symbiodinium</taxon>
    </lineage>
</organism>
<name>A0A812NFE8_SYMPI</name>
<dbReference type="InterPro" id="IPR007929">
    <property type="entry name" value="DUF723"/>
</dbReference>
<gene>
    <name evidence="1" type="ORF">SPIL2461_LOCUS7184</name>
</gene>
<dbReference type="AlphaFoldDB" id="A0A812NFE8"/>
<proteinExistence type="predicted"/>
<evidence type="ECO:0000313" key="1">
    <source>
        <dbReference type="EMBL" id="CAE7314073.1"/>
    </source>
</evidence>
<comment type="caution">
    <text evidence="1">The sequence shown here is derived from an EMBL/GenBank/DDBJ whole genome shotgun (WGS) entry which is preliminary data.</text>
</comment>
<reference evidence="1" key="1">
    <citation type="submission" date="2021-02" db="EMBL/GenBank/DDBJ databases">
        <authorList>
            <person name="Dougan E. K."/>
            <person name="Rhodes N."/>
            <person name="Thang M."/>
            <person name="Chan C."/>
        </authorList>
    </citation>
    <scope>NUCLEOTIDE SEQUENCE</scope>
</reference>
<dbReference type="OrthoDB" id="430722at2759"/>